<dbReference type="Pfam" id="PF01547">
    <property type="entry name" value="SBP_bac_1"/>
    <property type="match status" value="1"/>
</dbReference>
<dbReference type="AlphaFoldDB" id="H5TKR8"/>
<dbReference type="InterPro" id="IPR050490">
    <property type="entry name" value="Bact_solute-bd_prot1"/>
</dbReference>
<evidence type="ECO:0000256" key="1">
    <source>
        <dbReference type="ARBA" id="ARBA00008520"/>
    </source>
</evidence>
<reference evidence="5" key="1">
    <citation type="submission" date="2012-02" db="EMBL/GenBank/DDBJ databases">
        <title>Whole genome shotgun sequence of Gordonia otitidis NBRC 100426.</title>
        <authorList>
            <person name="Yoshida I."/>
            <person name="Hosoyama A."/>
            <person name="Tsuchikane K."/>
            <person name="Katsumata H."/>
            <person name="Yamazaki S."/>
            <person name="Fujita N."/>
        </authorList>
    </citation>
    <scope>NUCLEOTIDE SEQUENCE [LARGE SCALE GENOMIC DNA]</scope>
    <source>
        <strain evidence="5">NBRC 100426</strain>
    </source>
</reference>
<sequence>MRSNGYRGSTGRGGGSDRPVKAGGSRRTSMRAAIAAAALVTVLPIVAACGSGHEPGVLNLYPPADGADSIRAMGDKCSQESGGRYRIVTTSLPKAADDQRLQLARRLSGNDKSLDLMGMDVVWTAEFADAGWLTPVPDNLTGEVESRTLGGPLETAKWKTKHDDSERLYAIPIWTNTQLLWYRKDVLRDTLDKSQPAKTWDGMVADSTSSLAKGGPSYIMVQGKQYEGLMVWFNSVLASAGGEVVDPNDPNKVTLNDTPEHRAATVKALQVLKSVATAPGHDPSLTNGDETSSRLGMETGKAIYQVNWPFVLSSMRENAAAGSVPFLTDVQQYAGLFADKDKSPTDEQLAPVTRAVRQKFDFAPYPGVTDAIPAKSTVGGLNIAVADTSQQKDLAFEAAMCLTNARAQKFYSIDAGTPPVISSLYSDPDFRAAYPMADDIKLQLEPEHAALRPKSPDYQAISTLLQAKLSPVGSWDPETLVDQLAEQVQRAINGEGLIP</sequence>
<dbReference type="InterPro" id="IPR006059">
    <property type="entry name" value="SBP"/>
</dbReference>
<name>H5TKR8_GORO1</name>
<keyword evidence="2" id="KW-0813">Transport</keyword>
<dbReference type="PANTHER" id="PTHR43649">
    <property type="entry name" value="ARABINOSE-BINDING PROTEIN-RELATED"/>
    <property type="match status" value="1"/>
</dbReference>
<feature type="region of interest" description="Disordered" evidence="4">
    <location>
        <begin position="1"/>
        <end position="26"/>
    </location>
</feature>
<dbReference type="STRING" id="1108044.GOOTI_093_00030"/>
<dbReference type="SUPFAM" id="SSF53850">
    <property type="entry name" value="Periplasmic binding protein-like II"/>
    <property type="match status" value="1"/>
</dbReference>
<dbReference type="PANTHER" id="PTHR43649:SF34">
    <property type="entry name" value="ABC TRANSPORTER PERIPLASMIC-BINDING PROTEIN YCJN-RELATED"/>
    <property type="match status" value="1"/>
</dbReference>
<dbReference type="Proteomes" id="UP000005038">
    <property type="component" value="Unassembled WGS sequence"/>
</dbReference>
<gene>
    <name evidence="5" type="ORF">GOOTI_093_00030</name>
</gene>
<protein>
    <submittedName>
        <fullName evidence="5">ABC transporter substrate binding protein</fullName>
    </submittedName>
</protein>
<evidence type="ECO:0000313" key="5">
    <source>
        <dbReference type="EMBL" id="GAB34076.1"/>
    </source>
</evidence>
<keyword evidence="6" id="KW-1185">Reference proteome</keyword>
<evidence type="ECO:0000313" key="6">
    <source>
        <dbReference type="Proteomes" id="UP000005038"/>
    </source>
</evidence>
<accession>H5TKR8</accession>
<keyword evidence="3" id="KW-0732">Signal</keyword>
<dbReference type="EMBL" id="BAFB01000093">
    <property type="protein sequence ID" value="GAB34076.1"/>
    <property type="molecule type" value="Genomic_DNA"/>
</dbReference>
<comment type="caution">
    <text evidence="5">The sequence shown here is derived from an EMBL/GenBank/DDBJ whole genome shotgun (WGS) entry which is preliminary data.</text>
</comment>
<proteinExistence type="inferred from homology"/>
<evidence type="ECO:0000256" key="3">
    <source>
        <dbReference type="ARBA" id="ARBA00022729"/>
    </source>
</evidence>
<comment type="similarity">
    <text evidence="1">Belongs to the bacterial solute-binding protein 1 family.</text>
</comment>
<organism evidence="5 6">
    <name type="scientific">Gordonia otitidis (strain DSM 44809 / CCUG 52243 / JCM 12355 / NBRC 100426 / IFM 10032)</name>
    <dbReference type="NCBI Taxonomy" id="1108044"/>
    <lineage>
        <taxon>Bacteria</taxon>
        <taxon>Bacillati</taxon>
        <taxon>Actinomycetota</taxon>
        <taxon>Actinomycetes</taxon>
        <taxon>Mycobacteriales</taxon>
        <taxon>Gordoniaceae</taxon>
        <taxon>Gordonia</taxon>
    </lineage>
</organism>
<evidence type="ECO:0000256" key="2">
    <source>
        <dbReference type="ARBA" id="ARBA00022448"/>
    </source>
</evidence>
<evidence type="ECO:0000256" key="4">
    <source>
        <dbReference type="SAM" id="MobiDB-lite"/>
    </source>
</evidence>
<dbReference type="Gene3D" id="3.40.190.10">
    <property type="entry name" value="Periplasmic binding protein-like II"/>
    <property type="match status" value="4"/>
</dbReference>